<dbReference type="Gene3D" id="3.30.70.270">
    <property type="match status" value="1"/>
</dbReference>
<dbReference type="InterPro" id="IPR043128">
    <property type="entry name" value="Rev_trsase/Diguanyl_cyclase"/>
</dbReference>
<dbReference type="NCBIfam" id="TIGR00254">
    <property type="entry name" value="GGDEF"/>
    <property type="match status" value="1"/>
</dbReference>
<dbReference type="Pfam" id="PF12860">
    <property type="entry name" value="PAS_7"/>
    <property type="match status" value="1"/>
</dbReference>
<feature type="transmembrane region" description="Helical" evidence="1">
    <location>
        <begin position="112"/>
        <end position="134"/>
    </location>
</feature>
<dbReference type="PANTHER" id="PTHR44757:SF2">
    <property type="entry name" value="BIOFILM ARCHITECTURE MAINTENANCE PROTEIN MBAA"/>
    <property type="match status" value="1"/>
</dbReference>
<dbReference type="InterPro" id="IPR000160">
    <property type="entry name" value="GGDEF_dom"/>
</dbReference>
<gene>
    <name evidence="5" type="ORF">A4A58_11105</name>
</gene>
<dbReference type="SMART" id="SM00052">
    <property type="entry name" value="EAL"/>
    <property type="match status" value="1"/>
</dbReference>
<dbReference type="Gene3D" id="3.20.20.450">
    <property type="entry name" value="EAL domain"/>
    <property type="match status" value="1"/>
</dbReference>
<feature type="transmembrane region" description="Helical" evidence="1">
    <location>
        <begin position="82"/>
        <end position="105"/>
    </location>
</feature>
<dbReference type="RefSeq" id="WP_068735537.1">
    <property type="nucleotide sequence ID" value="NZ_LVYV01000034.1"/>
</dbReference>
<dbReference type="GO" id="GO:0016020">
    <property type="term" value="C:membrane"/>
    <property type="evidence" value="ECO:0007669"/>
    <property type="project" value="UniProtKB-UniRule"/>
</dbReference>
<dbReference type="Pfam" id="PF03707">
    <property type="entry name" value="MHYT"/>
    <property type="match status" value="2"/>
</dbReference>
<sequence>MLRVWNCIELQHDWRQILLAAAVCFLTSLAAVNLFTRARTALPDTRLAWLITAGAVTGFGTWATHFIAMLAYTPGFELHYDLIITACSLVASAVMTTAGFAIALFNRTKRNALAGGAVIGLGIACMHYMGMASLRIPAIIQWMPDLVTASVVGGMLIAALAILVAQTADRPGKLLVAALLLTLAICVHHFVAMGAIDLTYNAAAAENQSLLSPIELSLAIAAFTAAVVIAGLVVAVTDQRTRRSMSKRNLQLDAALNNMEQGLCMYSADGLLELWNESYMRMYNIAPANMLAGATEDQMLAMRAAAGTLFVDMDSYEMKMRTALADRVPSSQTAELPDGRAINVRYRPMKNGGWVATHADITDRKLSEARIVHLARHDPITDLPNRVAFNEHLARVFNEASAGHGSFAIARIDIDRFRETNDVYGQATGDAVLAELAKRLAQACNGAFLARPSGDIFSIVSHLGAEPQTAEDLCARLSGILDNTFQIDGQHVNVRCSIGISVYPQDGRDIEALIAHADLALDRAKAEERGTIRFFEAAMDQHIREKRLLQRDLVVAVENKQFQLYFQPQATTEGAVVAFEVLLRWQHPERGIISPTVFIPLAEESGLIGAIDEWVVREACREAATWVNPLSIAINLSPVNFQRGDVPGMLAAVLAETGLCPKRVEIEITEGVLIDDFAGAIAILHAVKELGVRVAMDDFGTGYSSLSYLQAFPFDKIKIDQTFVAKLEDNPQSAAIVHAIIGLGRSLKLPVIAEGVETVAQLSFLAAEGCAEIQGFLIGRPQPIAHYQSVVSTLDGTAAAAKLAS</sequence>
<comment type="caution">
    <text evidence="5">The sequence shown here is derived from an EMBL/GenBank/DDBJ whole genome shotgun (WGS) entry which is preliminary data.</text>
</comment>
<feature type="transmembrane region" description="Helical" evidence="1">
    <location>
        <begin position="146"/>
        <end position="165"/>
    </location>
</feature>
<proteinExistence type="predicted"/>
<evidence type="ECO:0000313" key="5">
    <source>
        <dbReference type="EMBL" id="KZD21683.1"/>
    </source>
</evidence>
<dbReference type="OrthoDB" id="9814202at2"/>
<dbReference type="PROSITE" id="PS50883">
    <property type="entry name" value="EAL"/>
    <property type="match status" value="1"/>
</dbReference>
<dbReference type="SUPFAM" id="SSF55785">
    <property type="entry name" value="PYP-like sensor domain (PAS domain)"/>
    <property type="match status" value="1"/>
</dbReference>
<feature type="domain" description="MHYT" evidence="4">
    <location>
        <begin position="12"/>
        <end position="199"/>
    </location>
</feature>
<evidence type="ECO:0000313" key="6">
    <source>
        <dbReference type="Proteomes" id="UP000076574"/>
    </source>
</evidence>
<feature type="transmembrane region" description="Helical" evidence="1">
    <location>
        <begin position="47"/>
        <end position="70"/>
    </location>
</feature>
<name>A0A163Y1L7_9BRAD</name>
<evidence type="ECO:0000259" key="4">
    <source>
        <dbReference type="PROSITE" id="PS50924"/>
    </source>
</evidence>
<keyword evidence="1" id="KW-1133">Transmembrane helix</keyword>
<dbReference type="InterPro" id="IPR001633">
    <property type="entry name" value="EAL_dom"/>
</dbReference>
<dbReference type="PANTHER" id="PTHR44757">
    <property type="entry name" value="DIGUANYLATE CYCLASE DGCP"/>
    <property type="match status" value="1"/>
</dbReference>
<dbReference type="PROSITE" id="PS50887">
    <property type="entry name" value="GGDEF"/>
    <property type="match status" value="1"/>
</dbReference>
<dbReference type="SUPFAM" id="SSF141868">
    <property type="entry name" value="EAL domain-like"/>
    <property type="match status" value="1"/>
</dbReference>
<dbReference type="Pfam" id="PF00990">
    <property type="entry name" value="GGDEF"/>
    <property type="match status" value="1"/>
</dbReference>
<feature type="transmembrane region" description="Helical" evidence="1">
    <location>
        <begin position="16"/>
        <end position="35"/>
    </location>
</feature>
<reference evidence="5 6" key="1">
    <citation type="submission" date="2016-03" db="EMBL/GenBank/DDBJ databases">
        <title>Microsymbionts genomes from the relict species Vavilovia formosa (Stev.) Fed.</title>
        <authorList>
            <person name="Kopat V."/>
            <person name="Chirak E."/>
            <person name="Kimeklis A."/>
            <person name="Andronov E."/>
        </authorList>
    </citation>
    <scope>NUCLEOTIDE SEQUENCE [LARGE SCALE GENOMIC DNA]</scope>
    <source>
        <strain evidence="5 6">Vaf07</strain>
    </source>
</reference>
<dbReference type="InterPro" id="IPR052155">
    <property type="entry name" value="Biofilm_reg_signaling"/>
</dbReference>
<evidence type="ECO:0000256" key="1">
    <source>
        <dbReference type="PROSITE-ProRule" id="PRU00244"/>
    </source>
</evidence>
<feature type="transmembrane region" description="Helical" evidence="1">
    <location>
        <begin position="216"/>
        <end position="237"/>
    </location>
</feature>
<dbReference type="STRING" id="943830.A4A58_11105"/>
<dbReference type="InterPro" id="IPR035919">
    <property type="entry name" value="EAL_sf"/>
</dbReference>
<dbReference type="SUPFAM" id="SSF55073">
    <property type="entry name" value="Nucleotide cyclase"/>
    <property type="match status" value="1"/>
</dbReference>
<keyword evidence="6" id="KW-1185">Reference proteome</keyword>
<dbReference type="Proteomes" id="UP000076574">
    <property type="component" value="Unassembled WGS sequence"/>
</dbReference>
<dbReference type="PROSITE" id="PS50924">
    <property type="entry name" value="MHYT"/>
    <property type="match status" value="1"/>
</dbReference>
<keyword evidence="1" id="KW-0812">Transmembrane</keyword>
<feature type="domain" description="EAL" evidence="2">
    <location>
        <begin position="546"/>
        <end position="795"/>
    </location>
</feature>
<keyword evidence="1" id="KW-0472">Membrane</keyword>
<feature type="transmembrane region" description="Helical" evidence="1">
    <location>
        <begin position="174"/>
        <end position="196"/>
    </location>
</feature>
<evidence type="ECO:0000259" key="3">
    <source>
        <dbReference type="PROSITE" id="PS50887"/>
    </source>
</evidence>
<dbReference type="InterPro" id="IPR035965">
    <property type="entry name" value="PAS-like_dom_sf"/>
</dbReference>
<protein>
    <submittedName>
        <fullName evidence="5">Diguanylate cyclase</fullName>
    </submittedName>
</protein>
<dbReference type="EMBL" id="LVYV01000034">
    <property type="protein sequence ID" value="KZD21683.1"/>
    <property type="molecule type" value="Genomic_DNA"/>
</dbReference>
<dbReference type="Pfam" id="PF00563">
    <property type="entry name" value="EAL"/>
    <property type="match status" value="1"/>
</dbReference>
<dbReference type="Gene3D" id="3.30.450.20">
    <property type="entry name" value="PAS domain"/>
    <property type="match status" value="1"/>
</dbReference>
<organism evidence="5 6">
    <name type="scientific">Tardiphaga robiniae</name>
    <dbReference type="NCBI Taxonomy" id="943830"/>
    <lineage>
        <taxon>Bacteria</taxon>
        <taxon>Pseudomonadati</taxon>
        <taxon>Pseudomonadota</taxon>
        <taxon>Alphaproteobacteria</taxon>
        <taxon>Hyphomicrobiales</taxon>
        <taxon>Nitrobacteraceae</taxon>
        <taxon>Tardiphaga</taxon>
    </lineage>
</organism>
<feature type="domain" description="GGDEF" evidence="3">
    <location>
        <begin position="405"/>
        <end position="537"/>
    </location>
</feature>
<dbReference type="InterPro" id="IPR029787">
    <property type="entry name" value="Nucleotide_cyclase"/>
</dbReference>
<dbReference type="AlphaFoldDB" id="A0A163Y1L7"/>
<dbReference type="InterPro" id="IPR005330">
    <property type="entry name" value="MHYT_dom"/>
</dbReference>
<dbReference type="CDD" id="cd01948">
    <property type="entry name" value="EAL"/>
    <property type="match status" value="1"/>
</dbReference>
<dbReference type="SMART" id="SM00267">
    <property type="entry name" value="GGDEF"/>
    <property type="match status" value="1"/>
</dbReference>
<accession>A0A163Y1L7</accession>
<dbReference type="CDD" id="cd01949">
    <property type="entry name" value="GGDEF"/>
    <property type="match status" value="1"/>
</dbReference>
<evidence type="ECO:0000259" key="2">
    <source>
        <dbReference type="PROSITE" id="PS50883"/>
    </source>
</evidence>